<organism evidence="2 3">
    <name type="scientific">Hypsizygus marmoreus</name>
    <name type="common">White beech mushroom</name>
    <name type="synonym">Agaricus marmoreus</name>
    <dbReference type="NCBI Taxonomy" id="39966"/>
    <lineage>
        <taxon>Eukaryota</taxon>
        <taxon>Fungi</taxon>
        <taxon>Dikarya</taxon>
        <taxon>Basidiomycota</taxon>
        <taxon>Agaricomycotina</taxon>
        <taxon>Agaricomycetes</taxon>
        <taxon>Agaricomycetidae</taxon>
        <taxon>Agaricales</taxon>
        <taxon>Tricholomatineae</taxon>
        <taxon>Lyophyllaceae</taxon>
        <taxon>Hypsizygus</taxon>
    </lineage>
</organism>
<feature type="compositionally biased region" description="Polar residues" evidence="1">
    <location>
        <begin position="56"/>
        <end position="69"/>
    </location>
</feature>
<dbReference type="Proteomes" id="UP000076154">
    <property type="component" value="Unassembled WGS sequence"/>
</dbReference>
<protein>
    <submittedName>
        <fullName evidence="2">Uncharacterized protein</fullName>
    </submittedName>
</protein>
<evidence type="ECO:0000313" key="2">
    <source>
        <dbReference type="EMBL" id="RDB25395.1"/>
    </source>
</evidence>
<evidence type="ECO:0000256" key="1">
    <source>
        <dbReference type="SAM" id="MobiDB-lite"/>
    </source>
</evidence>
<feature type="region of interest" description="Disordered" evidence="1">
    <location>
        <begin position="1"/>
        <end position="115"/>
    </location>
</feature>
<feature type="compositionally biased region" description="Pro residues" evidence="1">
    <location>
        <begin position="239"/>
        <end position="300"/>
    </location>
</feature>
<dbReference type="InParanoid" id="A0A369JYF9"/>
<sequence>MVKTKTKMTTASKVRTVTLPSSRTKPYRASEGGVDVLRVNLGPYLRTPGSHEETTAPRTSGPQVKSNAPSMPGQYLSTPGPHVDADGTPPSDASPPDQKRESIQTPILGVHNPRTASSEDIHHYLKEVFQNESEVHLEPVEKTSSVILQLGSSDLPSIILKTSVLALLHQIPNSLPVTVLDLIADKLVLMLRKDDTYVLSSPPLPSPLPEPTFTPQTSTQSASAPAAHPAPTSSTPSAQPAPTPPTPSAQPAPSPSTPSTQPVPSPSMPSTQPVPSPSTPSTQPAPTPSTPSTQPVPTPSTPSTQPVSTPSTSSTYPAPASSSQTSAVAPPKPRAGSEASQNPLAARHSHDFHRSIHGSVGATVYYLSSTLGTLSTPSSNLASASGSQDPDVGDLYIHKDLWFQDTRQVWLRRNEGDGDKWVDLDLTEKLQERLSFREIIHPIHNDRYLTFHQTLRPSWVLWTTYSKSSGKKRAK</sequence>
<proteinExistence type="predicted"/>
<dbReference type="AlphaFoldDB" id="A0A369JYF9"/>
<comment type="caution">
    <text evidence="2">The sequence shown here is derived from an EMBL/GenBank/DDBJ whole genome shotgun (WGS) entry which is preliminary data.</text>
</comment>
<accession>A0A369JYF9</accession>
<dbReference type="PRINTS" id="PR01217">
    <property type="entry name" value="PRICHEXTENSN"/>
</dbReference>
<reference evidence="2" key="1">
    <citation type="submission" date="2018-04" db="EMBL/GenBank/DDBJ databases">
        <title>Whole genome sequencing of Hypsizygus marmoreus.</title>
        <authorList>
            <person name="Choi I.-G."/>
            <person name="Min B."/>
            <person name="Kim J.-G."/>
            <person name="Kim S."/>
            <person name="Oh Y.-L."/>
            <person name="Kong W.-S."/>
            <person name="Park H."/>
            <person name="Jeong J."/>
            <person name="Song E.-S."/>
        </authorList>
    </citation>
    <scope>NUCLEOTIDE SEQUENCE [LARGE SCALE GENOMIC DNA]</scope>
    <source>
        <strain evidence="2">51987-8</strain>
    </source>
</reference>
<feature type="compositionally biased region" description="Pro residues" evidence="1">
    <location>
        <begin position="202"/>
        <end position="212"/>
    </location>
</feature>
<evidence type="ECO:0000313" key="3">
    <source>
        <dbReference type="Proteomes" id="UP000076154"/>
    </source>
</evidence>
<dbReference type="STRING" id="39966.A0A369JYF9"/>
<keyword evidence="3" id="KW-1185">Reference proteome</keyword>
<feature type="region of interest" description="Disordered" evidence="1">
    <location>
        <begin position="202"/>
        <end position="348"/>
    </location>
</feature>
<name>A0A369JYF9_HYPMA</name>
<feature type="compositionally biased region" description="Polar residues" evidence="1">
    <location>
        <begin position="7"/>
        <end position="24"/>
    </location>
</feature>
<gene>
    <name evidence="2" type="ORF">Hypma_008138</name>
</gene>
<feature type="compositionally biased region" description="Low complexity" evidence="1">
    <location>
        <begin position="301"/>
        <end position="329"/>
    </location>
</feature>
<dbReference type="EMBL" id="LUEZ02000041">
    <property type="protein sequence ID" value="RDB25395.1"/>
    <property type="molecule type" value="Genomic_DNA"/>
</dbReference>
<feature type="compositionally biased region" description="Low complexity" evidence="1">
    <location>
        <begin position="213"/>
        <end position="238"/>
    </location>
</feature>